<sequence length="422" mass="47160">MFITTLELENVRTFAKANLDFVHPDLEYAPAKTPLDKLKKRLPRPRLPNVNLLLGDNGSGKTTLLRAIAMSALGPSVTSPSAGIRDPGLVRRGADLPKNAKARLVSAFGLHPQDRAPEGAVARGELEVGKRGDTEEFRFLDPDEHVWEPVFEEKNDAFLVVGYGATRRVEQADRFDMGSRTKTRFIRGQRIASLYEDGFSLIPLTYWLPDLQKSNKGRYTQVVHLLKRLIGPGHYTFTEELERGDYLFERGGMKIPFRALSDGYRAFIGWVGDLLYHVCYGAPSGKKLDEGSGIVLVDEIDLHLHPRWQMKVIPTIAKALPRMQFVFTSHSPLVAGSLEWMNIITLKTNNKTNRTKVGRLQRSIHGLDADQILLSDLFGLTSTRAEAKTTQLHKLTAQAREGDDAAALQIVRELSRGLEESP</sequence>
<dbReference type="SMART" id="SM00382">
    <property type="entry name" value="AAA"/>
    <property type="match status" value="1"/>
</dbReference>
<dbReference type="SUPFAM" id="SSF52540">
    <property type="entry name" value="P-loop containing nucleoside triphosphate hydrolases"/>
    <property type="match status" value="1"/>
</dbReference>
<dbReference type="InterPro" id="IPR051396">
    <property type="entry name" value="Bact_Antivir_Def_Nuclease"/>
</dbReference>
<dbReference type="GO" id="GO:0005524">
    <property type="term" value="F:ATP binding"/>
    <property type="evidence" value="ECO:0007669"/>
    <property type="project" value="UniProtKB-KW"/>
</dbReference>
<dbReference type="InterPro" id="IPR027417">
    <property type="entry name" value="P-loop_NTPase"/>
</dbReference>
<dbReference type="Gene3D" id="3.40.50.300">
    <property type="entry name" value="P-loop containing nucleotide triphosphate hydrolases"/>
    <property type="match status" value="2"/>
</dbReference>
<feature type="domain" description="AAA+ ATPase" evidence="1">
    <location>
        <begin position="47"/>
        <end position="354"/>
    </location>
</feature>
<protein>
    <submittedName>
        <fullName evidence="2">ATP-binding protein</fullName>
    </submittedName>
</protein>
<accession>A0A2Z3H1G7</accession>
<dbReference type="GO" id="GO:0016887">
    <property type="term" value="F:ATP hydrolysis activity"/>
    <property type="evidence" value="ECO:0007669"/>
    <property type="project" value="InterPro"/>
</dbReference>
<evidence type="ECO:0000259" key="1">
    <source>
        <dbReference type="SMART" id="SM00382"/>
    </source>
</evidence>
<dbReference type="PANTHER" id="PTHR43581:SF2">
    <property type="entry name" value="EXCINUCLEASE ATPASE SUBUNIT"/>
    <property type="match status" value="1"/>
</dbReference>
<dbReference type="AlphaFoldDB" id="A0A2Z3H1G7"/>
<keyword evidence="3" id="KW-1185">Reference proteome</keyword>
<evidence type="ECO:0000313" key="3">
    <source>
        <dbReference type="Proteomes" id="UP000245802"/>
    </source>
</evidence>
<name>A0A2Z3H1G7_9BACT</name>
<dbReference type="EMBL" id="CP025958">
    <property type="protein sequence ID" value="AWM36975.1"/>
    <property type="molecule type" value="Genomic_DNA"/>
</dbReference>
<dbReference type="Pfam" id="PF13304">
    <property type="entry name" value="AAA_21"/>
    <property type="match status" value="1"/>
</dbReference>
<dbReference type="RefSeq" id="WP_010033165.1">
    <property type="nucleotide sequence ID" value="NZ_CP025958.1"/>
</dbReference>
<keyword evidence="2" id="KW-0547">Nucleotide-binding</keyword>
<dbReference type="InterPro" id="IPR003593">
    <property type="entry name" value="AAA+_ATPase"/>
</dbReference>
<gene>
    <name evidence="2" type="ORF">C1280_08035</name>
</gene>
<proteinExistence type="predicted"/>
<dbReference type="InterPro" id="IPR003959">
    <property type="entry name" value="ATPase_AAA_core"/>
</dbReference>
<dbReference type="OrthoDB" id="9801813at2"/>
<dbReference type="PANTHER" id="PTHR43581">
    <property type="entry name" value="ATP/GTP PHOSPHATASE"/>
    <property type="match status" value="1"/>
</dbReference>
<dbReference type="Proteomes" id="UP000245802">
    <property type="component" value="Chromosome"/>
</dbReference>
<keyword evidence="2" id="KW-0067">ATP-binding</keyword>
<evidence type="ECO:0000313" key="2">
    <source>
        <dbReference type="EMBL" id="AWM36975.1"/>
    </source>
</evidence>
<organism evidence="2 3">
    <name type="scientific">Gemmata obscuriglobus</name>
    <dbReference type="NCBI Taxonomy" id="114"/>
    <lineage>
        <taxon>Bacteria</taxon>
        <taxon>Pseudomonadati</taxon>
        <taxon>Planctomycetota</taxon>
        <taxon>Planctomycetia</taxon>
        <taxon>Gemmatales</taxon>
        <taxon>Gemmataceae</taxon>
        <taxon>Gemmata</taxon>
    </lineage>
</organism>
<reference evidence="2 3" key="1">
    <citation type="submission" date="2018-01" db="EMBL/GenBank/DDBJ databases">
        <title>G. obscuriglobus.</title>
        <authorList>
            <person name="Franke J."/>
            <person name="Blomberg W."/>
            <person name="Selmecki A."/>
        </authorList>
    </citation>
    <scope>NUCLEOTIDE SEQUENCE [LARGE SCALE GENOMIC DNA]</scope>
    <source>
        <strain evidence="2 3">DSM 5831</strain>
    </source>
</reference>
<dbReference type="KEGG" id="gog:C1280_08035"/>